<evidence type="ECO:0000256" key="8">
    <source>
        <dbReference type="RuleBase" id="RU003857"/>
    </source>
</evidence>
<dbReference type="PRINTS" id="PR01333">
    <property type="entry name" value="2POREKCHANEL"/>
</dbReference>
<evidence type="ECO:0000256" key="3">
    <source>
        <dbReference type="ARBA" id="ARBA00022692"/>
    </source>
</evidence>
<reference evidence="12 13" key="1">
    <citation type="submission" date="2016-03" db="EMBL/GenBank/DDBJ databases">
        <title>Comparative genomics of Pseudogymnoascus destructans, the fungus causing white-nose syndrome of bats.</title>
        <authorList>
            <person name="Palmer J.M."/>
            <person name="Drees K.P."/>
            <person name="Foster J.T."/>
            <person name="Lindner D.L."/>
        </authorList>
    </citation>
    <scope>NUCLEOTIDE SEQUENCE [LARGE SCALE GENOMIC DNA]</scope>
    <source>
        <strain evidence="12 13">UAMH 10579</strain>
    </source>
</reference>
<feature type="domain" description="Potassium channel" evidence="11">
    <location>
        <begin position="430"/>
        <end position="504"/>
    </location>
</feature>
<dbReference type="GO" id="GO:0005886">
    <property type="term" value="C:plasma membrane"/>
    <property type="evidence" value="ECO:0007669"/>
    <property type="project" value="TreeGrafter"/>
</dbReference>
<dbReference type="InterPro" id="IPR003280">
    <property type="entry name" value="2pore_dom_K_chnl"/>
</dbReference>
<proteinExistence type="inferred from homology"/>
<feature type="transmembrane region" description="Helical" evidence="10">
    <location>
        <begin position="150"/>
        <end position="177"/>
    </location>
</feature>
<keyword evidence="13" id="KW-1185">Reference proteome</keyword>
<feature type="compositionally biased region" description="Basic and acidic residues" evidence="9">
    <location>
        <begin position="707"/>
        <end position="726"/>
    </location>
</feature>
<keyword evidence="7 8" id="KW-0407">Ion channel</keyword>
<organism evidence="12 13">
    <name type="scientific">Pseudogymnoascus verrucosus</name>
    <dbReference type="NCBI Taxonomy" id="342668"/>
    <lineage>
        <taxon>Eukaryota</taxon>
        <taxon>Fungi</taxon>
        <taxon>Dikarya</taxon>
        <taxon>Ascomycota</taxon>
        <taxon>Pezizomycotina</taxon>
        <taxon>Leotiomycetes</taxon>
        <taxon>Thelebolales</taxon>
        <taxon>Thelebolaceae</taxon>
        <taxon>Pseudogymnoascus</taxon>
    </lineage>
</organism>
<keyword evidence="4 10" id="KW-1133">Transmembrane helix</keyword>
<dbReference type="Proteomes" id="UP000091956">
    <property type="component" value="Unassembled WGS sequence"/>
</dbReference>
<keyword evidence="5 8" id="KW-0406">Ion transport</keyword>
<reference evidence="13" key="2">
    <citation type="journal article" date="2018" name="Nat. Commun.">
        <title>Extreme sensitivity to ultraviolet light in the fungal pathogen causing white-nose syndrome of bats.</title>
        <authorList>
            <person name="Palmer J.M."/>
            <person name="Drees K.P."/>
            <person name="Foster J.T."/>
            <person name="Lindner D.L."/>
        </authorList>
    </citation>
    <scope>NUCLEOTIDE SEQUENCE [LARGE SCALE GENOMIC DNA]</scope>
    <source>
        <strain evidence="13">UAMH 10579</strain>
    </source>
</reference>
<evidence type="ECO:0000256" key="10">
    <source>
        <dbReference type="SAM" id="Phobius"/>
    </source>
</evidence>
<evidence type="ECO:0000313" key="12">
    <source>
        <dbReference type="EMBL" id="OBT94949.1"/>
    </source>
</evidence>
<dbReference type="OrthoDB" id="297496at2759"/>
<evidence type="ECO:0000256" key="2">
    <source>
        <dbReference type="ARBA" id="ARBA00022448"/>
    </source>
</evidence>
<evidence type="ECO:0000256" key="1">
    <source>
        <dbReference type="ARBA" id="ARBA00004141"/>
    </source>
</evidence>
<sequence>MGGYLKRWGKLKLRDQDDDLPQSWWFASTAIPLLAATIGPLANLLSIAGLVSKWRVQLPNNGQLPEGADDNGITIPDPKWELILNGLSLAFGFIGNFFLLCNFTRRVRYIIALPATVLMWFLSSAILISIIVAMSILNPPIRPGQTWSQGFWHAIIACVLYNLGFGMLLINMVGYLLGKYPQNFYLTDYQRTLILQTMMFFLWLGGGAGVFSRVCGFSFSNALYYCDVTILTVGYGDIVPTNNAGRGILMPYAVLGIVFLGLVINSIHKFARGISRNKVVKAHEERIRADTVSRSVTNDGQLRDRLGLPPPKRRDGNRTPHSLRSVSTESIAQYGELDISGRVVTFKPNGAATSSASHGHRKLTFKPATSKMNGPGEVLKNGPETLVEKRQRLIYLKDEKDRFEAMRYVQRNTKRFKQYYKLSMSILAFAILWFVGAVVFWIAEDREQGMSYFESLYFCYVSLLTIGYGDFSPKSNAGKAFFVFWSLVAVPIVTTLISDMSDTVISGINHWTNTLADWTIMPRAGVVREFVDSHPRLKNWIEERQHKKEEKKRVERGFVVQNQDQEAGEAAADDVENPTIEKFIHEGMSSHEILRRLAIAIKKAAQDMQVSPPKRYSYEEWAEFTRLIRFTAESREQLKEEEQQKGFINWDWIGEDSPMLSDMPESEWILNRLIESINRYTAKQAQEDRKGDDRNERNRYYTPSGDRQGDEREASHKQDPIEREAEAVVNTGHGANN</sequence>
<feature type="transmembrane region" description="Helical" evidence="10">
    <location>
        <begin position="249"/>
        <end position="268"/>
    </location>
</feature>
<feature type="transmembrane region" description="Helical" evidence="10">
    <location>
        <begin position="419"/>
        <end position="443"/>
    </location>
</feature>
<feature type="transmembrane region" description="Helical" evidence="10">
    <location>
        <begin position="449"/>
        <end position="468"/>
    </location>
</feature>
<feature type="compositionally biased region" description="Basic and acidic residues" evidence="9">
    <location>
        <begin position="301"/>
        <end position="318"/>
    </location>
</feature>
<dbReference type="GeneID" id="28840846"/>
<dbReference type="FunFam" id="1.10.287.70:FF:000182">
    <property type="entry name" value="Outward-rectifier potassium channel TOK1"/>
    <property type="match status" value="1"/>
</dbReference>
<feature type="transmembrane region" description="Helical" evidence="10">
    <location>
        <begin position="480"/>
        <end position="498"/>
    </location>
</feature>
<keyword evidence="2 8" id="KW-0813">Transport</keyword>
<dbReference type="Gene3D" id="1.10.287.70">
    <property type="match status" value="2"/>
</dbReference>
<dbReference type="EMBL" id="KV460239">
    <property type="protein sequence ID" value="OBT94949.1"/>
    <property type="molecule type" value="Genomic_DNA"/>
</dbReference>
<keyword evidence="3 8" id="KW-0812">Transmembrane</keyword>
<comment type="subcellular location">
    <subcellularLocation>
        <location evidence="1">Membrane</location>
        <topology evidence="1">Multi-pass membrane protein</topology>
    </subcellularLocation>
</comment>
<feature type="transmembrane region" description="Helical" evidence="10">
    <location>
        <begin position="82"/>
        <end position="103"/>
    </location>
</feature>
<dbReference type="GO" id="GO:0015271">
    <property type="term" value="F:outward rectifier potassium channel activity"/>
    <property type="evidence" value="ECO:0007669"/>
    <property type="project" value="TreeGrafter"/>
</dbReference>
<evidence type="ECO:0000259" key="11">
    <source>
        <dbReference type="Pfam" id="PF07885"/>
    </source>
</evidence>
<evidence type="ECO:0000256" key="6">
    <source>
        <dbReference type="ARBA" id="ARBA00023136"/>
    </source>
</evidence>
<evidence type="ECO:0000256" key="9">
    <source>
        <dbReference type="SAM" id="MobiDB-lite"/>
    </source>
</evidence>
<accession>A0A1B8GGH7</accession>
<evidence type="ECO:0000256" key="4">
    <source>
        <dbReference type="ARBA" id="ARBA00022989"/>
    </source>
</evidence>
<feature type="transmembrane region" description="Helical" evidence="10">
    <location>
        <begin position="198"/>
        <end position="219"/>
    </location>
</feature>
<keyword evidence="6 10" id="KW-0472">Membrane</keyword>
<evidence type="ECO:0000256" key="7">
    <source>
        <dbReference type="ARBA" id="ARBA00023303"/>
    </source>
</evidence>
<dbReference type="RefSeq" id="XP_018128682.1">
    <property type="nucleotide sequence ID" value="XM_018276895.2"/>
</dbReference>
<name>A0A1B8GGH7_9PEZI</name>
<feature type="transmembrane region" description="Helical" evidence="10">
    <location>
        <begin position="24"/>
        <end position="51"/>
    </location>
</feature>
<gene>
    <name evidence="12" type="primary">TOK1_2</name>
    <name evidence="12" type="ORF">VE01_07460</name>
</gene>
<feature type="region of interest" description="Disordered" evidence="9">
    <location>
        <begin position="299"/>
        <end position="325"/>
    </location>
</feature>
<dbReference type="Pfam" id="PF07885">
    <property type="entry name" value="Ion_trans_2"/>
    <property type="match status" value="2"/>
</dbReference>
<feature type="transmembrane region" description="Helical" evidence="10">
    <location>
        <begin position="110"/>
        <end position="138"/>
    </location>
</feature>
<dbReference type="SUPFAM" id="SSF81324">
    <property type="entry name" value="Voltage-gated potassium channels"/>
    <property type="match status" value="2"/>
</dbReference>
<evidence type="ECO:0000256" key="5">
    <source>
        <dbReference type="ARBA" id="ARBA00023065"/>
    </source>
</evidence>
<comment type="similarity">
    <text evidence="8">Belongs to the two pore domain potassium channel (TC 1.A.1.8) family.</text>
</comment>
<dbReference type="GO" id="GO:0030322">
    <property type="term" value="P:stabilization of membrane potential"/>
    <property type="evidence" value="ECO:0007669"/>
    <property type="project" value="TreeGrafter"/>
</dbReference>
<dbReference type="InterPro" id="IPR013099">
    <property type="entry name" value="K_chnl_dom"/>
</dbReference>
<feature type="region of interest" description="Disordered" evidence="9">
    <location>
        <begin position="682"/>
        <end position="737"/>
    </location>
</feature>
<dbReference type="PANTHER" id="PTHR11003:SF342">
    <property type="entry name" value="OUTWARD-RECTIFIER POTASSIUM CHANNEL TOK1"/>
    <property type="match status" value="1"/>
</dbReference>
<feature type="domain" description="Potassium channel" evidence="11">
    <location>
        <begin position="199"/>
        <end position="270"/>
    </location>
</feature>
<protein>
    <submittedName>
        <fullName evidence="12">Potassium channel</fullName>
    </submittedName>
</protein>
<dbReference type="AlphaFoldDB" id="A0A1B8GGH7"/>
<dbReference type="PANTHER" id="PTHR11003">
    <property type="entry name" value="POTASSIUM CHANNEL, SUBFAMILY K"/>
    <property type="match status" value="1"/>
</dbReference>
<dbReference type="STRING" id="342668.A0A1B8GGH7"/>
<evidence type="ECO:0000313" key="13">
    <source>
        <dbReference type="Proteomes" id="UP000091956"/>
    </source>
</evidence>
<dbReference type="GO" id="GO:0022841">
    <property type="term" value="F:potassium ion leak channel activity"/>
    <property type="evidence" value="ECO:0007669"/>
    <property type="project" value="TreeGrafter"/>
</dbReference>
<feature type="compositionally biased region" description="Basic and acidic residues" evidence="9">
    <location>
        <begin position="685"/>
        <end position="699"/>
    </location>
</feature>